<feature type="transmembrane region" description="Helical" evidence="9">
    <location>
        <begin position="285"/>
        <end position="304"/>
    </location>
</feature>
<evidence type="ECO:0000256" key="5">
    <source>
        <dbReference type="ARBA" id="ARBA00022741"/>
    </source>
</evidence>
<gene>
    <name evidence="12" type="ORF">CYFUS_007641</name>
</gene>
<dbReference type="EMBL" id="CP022098">
    <property type="protein sequence ID" value="ATB42164.1"/>
    <property type="molecule type" value="Genomic_DNA"/>
</dbReference>
<dbReference type="GO" id="GO:0015421">
    <property type="term" value="F:ABC-type oligopeptide transporter activity"/>
    <property type="evidence" value="ECO:0007669"/>
    <property type="project" value="TreeGrafter"/>
</dbReference>
<organism evidence="12 13">
    <name type="scientific">Cystobacter fuscus</name>
    <dbReference type="NCBI Taxonomy" id="43"/>
    <lineage>
        <taxon>Bacteria</taxon>
        <taxon>Pseudomonadati</taxon>
        <taxon>Myxococcota</taxon>
        <taxon>Myxococcia</taxon>
        <taxon>Myxococcales</taxon>
        <taxon>Cystobacterineae</taxon>
        <taxon>Archangiaceae</taxon>
        <taxon>Cystobacter</taxon>
    </lineage>
</organism>
<keyword evidence="8 9" id="KW-0472">Membrane</keyword>
<dbReference type="InterPro" id="IPR011527">
    <property type="entry name" value="ABC1_TM_dom"/>
</dbReference>
<keyword evidence="6" id="KW-0067">ATP-binding</keyword>
<dbReference type="PROSITE" id="PS50893">
    <property type="entry name" value="ABC_TRANSPORTER_2"/>
    <property type="match status" value="1"/>
</dbReference>
<evidence type="ECO:0000256" key="9">
    <source>
        <dbReference type="SAM" id="Phobius"/>
    </source>
</evidence>
<evidence type="ECO:0000259" key="11">
    <source>
        <dbReference type="PROSITE" id="PS50929"/>
    </source>
</evidence>
<dbReference type="SMART" id="SM00382">
    <property type="entry name" value="AAA"/>
    <property type="match status" value="1"/>
</dbReference>
<feature type="transmembrane region" description="Helical" evidence="9">
    <location>
        <begin position="252"/>
        <end position="273"/>
    </location>
</feature>
<evidence type="ECO:0000259" key="10">
    <source>
        <dbReference type="PROSITE" id="PS50893"/>
    </source>
</evidence>
<evidence type="ECO:0000256" key="1">
    <source>
        <dbReference type="ARBA" id="ARBA00004651"/>
    </source>
</evidence>
<feature type="domain" description="ABC transporter" evidence="10">
    <location>
        <begin position="342"/>
        <end position="577"/>
    </location>
</feature>
<dbReference type="GO" id="GO:0016887">
    <property type="term" value="F:ATP hydrolysis activity"/>
    <property type="evidence" value="ECO:0007669"/>
    <property type="project" value="InterPro"/>
</dbReference>
<dbReference type="FunFam" id="3.40.50.300:FF:000221">
    <property type="entry name" value="Multidrug ABC transporter ATP-binding protein"/>
    <property type="match status" value="1"/>
</dbReference>
<feature type="transmembrane region" description="Helical" evidence="9">
    <location>
        <begin position="20"/>
        <end position="48"/>
    </location>
</feature>
<dbReference type="SUPFAM" id="SSF90123">
    <property type="entry name" value="ABC transporter transmembrane region"/>
    <property type="match status" value="1"/>
</dbReference>
<dbReference type="InterPro" id="IPR003593">
    <property type="entry name" value="AAA+_ATPase"/>
</dbReference>
<dbReference type="PROSITE" id="PS00211">
    <property type="entry name" value="ABC_TRANSPORTER_1"/>
    <property type="match status" value="1"/>
</dbReference>
<dbReference type="KEGG" id="cfus:CYFUS_007641"/>
<keyword evidence="4 9" id="KW-0812">Transmembrane</keyword>
<dbReference type="GO" id="GO:0005886">
    <property type="term" value="C:plasma membrane"/>
    <property type="evidence" value="ECO:0007669"/>
    <property type="project" value="UniProtKB-SubCell"/>
</dbReference>
<evidence type="ECO:0000256" key="2">
    <source>
        <dbReference type="ARBA" id="ARBA00022448"/>
    </source>
</evidence>
<dbReference type="InterPro" id="IPR039421">
    <property type="entry name" value="Type_1_exporter"/>
</dbReference>
<dbReference type="Proteomes" id="UP000217257">
    <property type="component" value="Chromosome"/>
</dbReference>
<dbReference type="PROSITE" id="PS50929">
    <property type="entry name" value="ABC_TM1F"/>
    <property type="match status" value="1"/>
</dbReference>
<feature type="transmembrane region" description="Helical" evidence="9">
    <location>
        <begin position="68"/>
        <end position="98"/>
    </location>
</feature>
<dbReference type="Pfam" id="PF00664">
    <property type="entry name" value="ABC_membrane"/>
    <property type="match status" value="1"/>
</dbReference>
<protein>
    <recommendedName>
        <fullName evidence="14">ABC transporter ATP-binding protein</fullName>
    </recommendedName>
</protein>
<evidence type="ECO:0000256" key="4">
    <source>
        <dbReference type="ARBA" id="ARBA00022692"/>
    </source>
</evidence>
<feature type="domain" description="ABC transmembrane type-1" evidence="11">
    <location>
        <begin position="28"/>
        <end position="311"/>
    </location>
</feature>
<dbReference type="Gene3D" id="1.20.1560.10">
    <property type="entry name" value="ABC transporter type 1, transmembrane domain"/>
    <property type="match status" value="1"/>
</dbReference>
<evidence type="ECO:0000313" key="12">
    <source>
        <dbReference type="EMBL" id="ATB42164.1"/>
    </source>
</evidence>
<proteinExistence type="predicted"/>
<dbReference type="Pfam" id="PF00005">
    <property type="entry name" value="ABC_tran"/>
    <property type="match status" value="1"/>
</dbReference>
<dbReference type="PANTHER" id="PTHR43394:SF1">
    <property type="entry name" value="ATP-BINDING CASSETTE SUB-FAMILY B MEMBER 10, MITOCHONDRIAL"/>
    <property type="match status" value="1"/>
</dbReference>
<dbReference type="InterPro" id="IPR027417">
    <property type="entry name" value="P-loop_NTPase"/>
</dbReference>
<dbReference type="InterPro" id="IPR003439">
    <property type="entry name" value="ABC_transporter-like_ATP-bd"/>
</dbReference>
<accession>A0A250JE28</accession>
<dbReference type="InterPro" id="IPR017871">
    <property type="entry name" value="ABC_transporter-like_CS"/>
</dbReference>
<evidence type="ECO:0000256" key="7">
    <source>
        <dbReference type="ARBA" id="ARBA00022989"/>
    </source>
</evidence>
<keyword evidence="2" id="KW-0813">Transport</keyword>
<dbReference type="CDD" id="cd07346">
    <property type="entry name" value="ABC_6TM_exporters"/>
    <property type="match status" value="1"/>
</dbReference>
<dbReference type="RefSeq" id="WP_095989761.1">
    <property type="nucleotide sequence ID" value="NZ_CP022098.1"/>
</dbReference>
<keyword evidence="5" id="KW-0547">Nucleotide-binding</keyword>
<name>A0A250JE28_9BACT</name>
<evidence type="ECO:0008006" key="14">
    <source>
        <dbReference type="Google" id="ProtNLM"/>
    </source>
</evidence>
<dbReference type="GO" id="GO:0005524">
    <property type="term" value="F:ATP binding"/>
    <property type="evidence" value="ECO:0007669"/>
    <property type="project" value="UniProtKB-KW"/>
</dbReference>
<feature type="transmembrane region" description="Helical" evidence="9">
    <location>
        <begin position="147"/>
        <end position="164"/>
    </location>
</feature>
<evidence type="ECO:0000313" key="13">
    <source>
        <dbReference type="Proteomes" id="UP000217257"/>
    </source>
</evidence>
<reference evidence="12 13" key="1">
    <citation type="submission" date="2017-06" db="EMBL/GenBank/DDBJ databases">
        <title>Sequencing and comparative analysis of myxobacterial genomes.</title>
        <authorList>
            <person name="Rupp O."/>
            <person name="Goesmann A."/>
            <person name="Sogaard-Andersen L."/>
        </authorList>
    </citation>
    <scope>NUCLEOTIDE SEQUENCE [LARGE SCALE GENOMIC DNA]</scope>
    <source>
        <strain evidence="12 13">DSM 52655</strain>
    </source>
</reference>
<evidence type="ECO:0000256" key="6">
    <source>
        <dbReference type="ARBA" id="ARBA00022840"/>
    </source>
</evidence>
<dbReference type="InterPro" id="IPR036640">
    <property type="entry name" value="ABC1_TM_sf"/>
</dbReference>
<sequence>MSGDLTTERAESTRGLGSLLALQGPLVAGAALASTLAAALALVPFFVVARMATAIYAAPPDLDAVRSLALIAAGALTLRYVFVAAANMAAHVAAFRILHELRLRLAKKLGAVPLSFFSHRGAGELKKTLLDDVNQIEAFVAHHFPDAVAAFIVPLSTAIALLWVDWRMTLASLVMAPLAVLTMAIAMRDVGKAHQQWNEIQSRMNTSLLEYLRGIHVIKTFGLSARRFGDLSRSIEEGLAWMEGFMRTNGRGYGAFGALIGSSLVVLVPMGGWLYTQGTLSLESLVLFLVLGPQLLMSMMRLLFAWGNVDRIKAGNARIQTILTTPDLESNESTARPAHDGVAFRGVGFRYDEGGPAVLHGVSFEAPPGKVTALVGPSGAGKTTLVRLVPRLWEATNGTVELGGADVRRVPLDALLSRISMVFQDVFLFHGTVRENLRLARPDATVAQIDAACRAARAYDFIQTLPRKYDTMLGERGARLSGGEKQRLSIARALLKDAPVLLLDEATAFADPENEARIQEALSELCAGRTVLVVAHRLSTIATADHIVVLDGGRVNDQGTHEELLARCALYQRLWNSHTEALDWSLGEPSGTSRAQEVA</sequence>
<evidence type="ECO:0000256" key="3">
    <source>
        <dbReference type="ARBA" id="ARBA00022475"/>
    </source>
</evidence>
<dbReference type="Gene3D" id="3.40.50.300">
    <property type="entry name" value="P-loop containing nucleotide triphosphate hydrolases"/>
    <property type="match status" value="1"/>
</dbReference>
<keyword evidence="3" id="KW-1003">Cell membrane</keyword>
<dbReference type="AlphaFoldDB" id="A0A250JE28"/>
<comment type="subcellular location">
    <subcellularLocation>
        <location evidence="1">Cell membrane</location>
        <topology evidence="1">Multi-pass membrane protein</topology>
    </subcellularLocation>
</comment>
<keyword evidence="7 9" id="KW-1133">Transmembrane helix</keyword>
<dbReference type="PANTHER" id="PTHR43394">
    <property type="entry name" value="ATP-DEPENDENT PERMEASE MDL1, MITOCHONDRIAL"/>
    <property type="match status" value="1"/>
</dbReference>
<dbReference type="SUPFAM" id="SSF52540">
    <property type="entry name" value="P-loop containing nucleoside triphosphate hydrolases"/>
    <property type="match status" value="1"/>
</dbReference>
<evidence type="ECO:0000256" key="8">
    <source>
        <dbReference type="ARBA" id="ARBA00023136"/>
    </source>
</evidence>